<dbReference type="AlphaFoldDB" id="A0A6S6VVG3"/>
<dbReference type="EMBL" id="HG992978">
    <property type="protein sequence ID" value="CAE7007951.1"/>
    <property type="molecule type" value="Genomic_DNA"/>
</dbReference>
<sequence length="706" mass="78143">MPDQRPPQSKLPPPWQLYIDKLDDKLRRRKRLDILYQLPSCGSFSFQQTTLDNTVALKVRLGDRRQSNGDKVASYAYILLDHGDVQPPVVFSDEFIGSQGELRSYPRSASSLLRRAQDLKEPFCFLQHYPADKVENTRGMISSLIAYYALIAGVSDCAIQWHQFYPSLLDALDYVSVWMGTKALVKNDVDNIKSSADADDQTRTSKPRLGMKTTSAPIDSLLEVDTAGMQPPRAVGGGKKQGGLVHAAGSSIDAGPDTSLGKIMEWFGSKVRSLDNLPKTPVTITRQSLYPAYWPYRLLIGTYRRDPHHGNLSNVYVYYTQQRRPKPSIMVHADENGEIIPRAFEGIQDINLCEPFCHLVQPNLKDRSYQWLRIRYLAQYYFAVAAYNGLVEELPIDLSYSAVQILITVCKSFDQDVNSTRMVETETSSAKISTDPLSRATRSKDNDTTRSTENQIATDSLAALELRHPEESMKAAAGTNRSMVIQLRVNRDLLAEVLGHTSLANTSTIERSESISTFGSIRSSGTYTPYQRQDLGAPGIPSSVTTEGTSRAGMRALSVAGNHMHIEALNESYQGISIASPKIRPVVWDSVNTCAGNEQHRLDTAAQSSSKVVGRKADSHPRTSGTINLCRGKEADSVSRGDVDSVVGADTEPEIEETLGVVQPSATRGVKRKRNQIQESDTSDGGLEMTDGKEWQKTIARRSQTN</sequence>
<name>A0A6S6VVG3_9PLEO</name>
<evidence type="ECO:0000256" key="1">
    <source>
        <dbReference type="SAM" id="MobiDB-lite"/>
    </source>
</evidence>
<dbReference type="Proteomes" id="UP000472372">
    <property type="component" value="Chromosome 2"/>
</dbReference>
<evidence type="ECO:0000313" key="3">
    <source>
        <dbReference type="Proteomes" id="UP000472372"/>
    </source>
</evidence>
<accession>A0A6S6VVG3</accession>
<evidence type="ECO:0000313" key="2">
    <source>
        <dbReference type="EMBL" id="CAE7007951.1"/>
    </source>
</evidence>
<organism evidence="2 3">
    <name type="scientific">Pyrenophora teres f. teres</name>
    <dbReference type="NCBI Taxonomy" id="97479"/>
    <lineage>
        <taxon>Eukaryota</taxon>
        <taxon>Fungi</taxon>
        <taxon>Dikarya</taxon>
        <taxon>Ascomycota</taxon>
        <taxon>Pezizomycotina</taxon>
        <taxon>Dothideomycetes</taxon>
        <taxon>Pleosporomycetidae</taxon>
        <taxon>Pleosporales</taxon>
        <taxon>Pleosporineae</taxon>
        <taxon>Pleosporaceae</taxon>
        <taxon>Pyrenophora</taxon>
    </lineage>
</organism>
<feature type="compositionally biased region" description="Polar residues" evidence="1">
    <location>
        <begin position="423"/>
        <end position="436"/>
    </location>
</feature>
<gene>
    <name evidence="2" type="ORF">PTTW11_01626</name>
</gene>
<reference evidence="2" key="1">
    <citation type="submission" date="2021-02" db="EMBL/GenBank/DDBJ databases">
        <authorList>
            <person name="Syme A R."/>
            <person name="Syme A R."/>
            <person name="Moolhuijzen P."/>
        </authorList>
    </citation>
    <scope>NUCLEOTIDE SEQUENCE</scope>
    <source>
        <strain evidence="2">W1-1</strain>
    </source>
</reference>
<feature type="region of interest" description="Disordered" evidence="1">
    <location>
        <begin position="604"/>
        <end position="624"/>
    </location>
</feature>
<proteinExistence type="predicted"/>
<feature type="region of interest" description="Disordered" evidence="1">
    <location>
        <begin position="423"/>
        <end position="455"/>
    </location>
</feature>
<protein>
    <submittedName>
        <fullName evidence="2">Uncharacterized protein</fullName>
    </submittedName>
</protein>
<feature type="region of interest" description="Disordered" evidence="1">
    <location>
        <begin position="664"/>
        <end position="706"/>
    </location>
</feature>